<sequence>MVISTAASVPEWIILTWRGASNGKLQQALGIHVSCSLNTGARQPAADTMLTSSPGFCVLHGAGTGCDAHLGTTTVTPIQLKAEAPHTYRHAQSQYGYSERRVSIVTGMLRVFCLT</sequence>
<dbReference type="Proteomes" id="UP000324222">
    <property type="component" value="Unassembled WGS sequence"/>
</dbReference>
<comment type="caution">
    <text evidence="1">The sequence shown here is derived from an EMBL/GenBank/DDBJ whole genome shotgun (WGS) entry which is preliminary data.</text>
</comment>
<organism evidence="1 2">
    <name type="scientific">Portunus trituberculatus</name>
    <name type="common">Swimming crab</name>
    <name type="synonym">Neptunus trituberculatus</name>
    <dbReference type="NCBI Taxonomy" id="210409"/>
    <lineage>
        <taxon>Eukaryota</taxon>
        <taxon>Metazoa</taxon>
        <taxon>Ecdysozoa</taxon>
        <taxon>Arthropoda</taxon>
        <taxon>Crustacea</taxon>
        <taxon>Multicrustacea</taxon>
        <taxon>Malacostraca</taxon>
        <taxon>Eumalacostraca</taxon>
        <taxon>Eucarida</taxon>
        <taxon>Decapoda</taxon>
        <taxon>Pleocyemata</taxon>
        <taxon>Brachyura</taxon>
        <taxon>Eubrachyura</taxon>
        <taxon>Portunoidea</taxon>
        <taxon>Portunidae</taxon>
        <taxon>Portuninae</taxon>
        <taxon>Portunus</taxon>
    </lineage>
</organism>
<accession>A0A5B7JLV3</accession>
<name>A0A5B7JLV3_PORTR</name>
<reference evidence="1 2" key="1">
    <citation type="submission" date="2019-05" db="EMBL/GenBank/DDBJ databases">
        <title>Another draft genome of Portunus trituberculatus and its Hox gene families provides insights of decapod evolution.</title>
        <authorList>
            <person name="Jeong J.-H."/>
            <person name="Song I."/>
            <person name="Kim S."/>
            <person name="Choi T."/>
            <person name="Kim D."/>
            <person name="Ryu S."/>
            <person name="Kim W."/>
        </authorList>
    </citation>
    <scope>NUCLEOTIDE SEQUENCE [LARGE SCALE GENOMIC DNA]</scope>
    <source>
        <tissue evidence="1">Muscle</tissue>
    </source>
</reference>
<keyword evidence="2" id="KW-1185">Reference proteome</keyword>
<evidence type="ECO:0000313" key="2">
    <source>
        <dbReference type="Proteomes" id="UP000324222"/>
    </source>
</evidence>
<gene>
    <name evidence="1" type="ORF">E2C01_088418</name>
</gene>
<evidence type="ECO:0000313" key="1">
    <source>
        <dbReference type="EMBL" id="MPC93294.1"/>
    </source>
</evidence>
<protein>
    <submittedName>
        <fullName evidence="1">Uncharacterized protein</fullName>
    </submittedName>
</protein>
<dbReference type="AlphaFoldDB" id="A0A5B7JLV3"/>
<dbReference type="EMBL" id="VSRR010094375">
    <property type="protein sequence ID" value="MPC93294.1"/>
    <property type="molecule type" value="Genomic_DNA"/>
</dbReference>
<proteinExistence type="predicted"/>